<protein>
    <recommendedName>
        <fullName evidence="6">DUF5667 domain-containing protein</fullName>
    </recommendedName>
</protein>
<dbReference type="EMBL" id="PFSI01000039">
    <property type="protein sequence ID" value="PJC24453.1"/>
    <property type="molecule type" value="Genomic_DNA"/>
</dbReference>
<name>A0A2M8ENX9_9BACT</name>
<evidence type="ECO:0000256" key="2">
    <source>
        <dbReference type="SAM" id="MobiDB-lite"/>
    </source>
</evidence>
<keyword evidence="1" id="KW-0175">Coiled coil</keyword>
<evidence type="ECO:0000313" key="5">
    <source>
        <dbReference type="Proteomes" id="UP000230251"/>
    </source>
</evidence>
<comment type="caution">
    <text evidence="4">The sequence shown here is derived from an EMBL/GenBank/DDBJ whole genome shotgun (WGS) entry which is preliminary data.</text>
</comment>
<feature type="signal peptide" evidence="3">
    <location>
        <begin position="1"/>
        <end position="26"/>
    </location>
</feature>
<evidence type="ECO:0008006" key="6">
    <source>
        <dbReference type="Google" id="ProtNLM"/>
    </source>
</evidence>
<dbReference type="AlphaFoldDB" id="A0A2M8ENX9"/>
<evidence type="ECO:0000313" key="4">
    <source>
        <dbReference type="EMBL" id="PJC24453.1"/>
    </source>
</evidence>
<feature type="coiled-coil region" evidence="1">
    <location>
        <begin position="250"/>
        <end position="284"/>
    </location>
</feature>
<feature type="compositionally biased region" description="Low complexity" evidence="2">
    <location>
        <begin position="397"/>
        <end position="409"/>
    </location>
</feature>
<feature type="compositionally biased region" description="Acidic residues" evidence="2">
    <location>
        <begin position="338"/>
        <end position="396"/>
    </location>
</feature>
<dbReference type="Proteomes" id="UP000230251">
    <property type="component" value="Unassembled WGS sequence"/>
</dbReference>
<organism evidence="4 5">
    <name type="scientific">Candidatus Uhrbacteria bacterium CG_4_9_14_0_2_um_filter_41_50</name>
    <dbReference type="NCBI Taxonomy" id="1975031"/>
    <lineage>
        <taxon>Bacteria</taxon>
        <taxon>Candidatus Uhriibacteriota</taxon>
    </lineage>
</organism>
<accession>A0A2M8ENX9</accession>
<evidence type="ECO:0000256" key="3">
    <source>
        <dbReference type="SAM" id="SignalP"/>
    </source>
</evidence>
<evidence type="ECO:0000256" key="1">
    <source>
        <dbReference type="SAM" id="Coils"/>
    </source>
</evidence>
<proteinExistence type="predicted"/>
<gene>
    <name evidence="4" type="ORF">CO057_02840</name>
</gene>
<sequence>MKKIFSVLSLAALVVGVSLPVNSVHAASAGDLVKCEDYSAVYYLAEDGERYVFPNEQIYLSWYLDFHDVKTISYADLATIPLGDRIVYQAGTRLVKIPSDPSVFAVEDDGVLREIPDETTAIALFGEDWSMRVDDVSEAFWSSFTVGEPLAEDEIPEGTIVEDEDGDLFRVEDDGTATEIDAVLTTDQETVLEEHALSIDDIEERLGVTLALTRVDATAAIAVLEDLIARLRTVGIKDDEAVDVGDFDEVEDEDDTVEDAQDAIDDAIEEIAEAESDIAEDANDGKDVTASEALLVSAREHLALAQSALTAGDPASAEEHGDEARHDAMWARGKAVDSIDDEDDSEDAEEEDEVDDETDVEEDDVESDNTGDVEGNGDDTDDQNNDSSDDSDDSDNSESSGNDSSGSGSDDSDES</sequence>
<feature type="compositionally biased region" description="Basic and acidic residues" evidence="2">
    <location>
        <begin position="317"/>
        <end position="337"/>
    </location>
</feature>
<feature type="region of interest" description="Disordered" evidence="2">
    <location>
        <begin position="310"/>
        <end position="415"/>
    </location>
</feature>
<keyword evidence="3" id="KW-0732">Signal</keyword>
<feature type="chain" id="PRO_5014922018" description="DUF5667 domain-containing protein" evidence="3">
    <location>
        <begin position="27"/>
        <end position="415"/>
    </location>
</feature>
<reference evidence="5" key="1">
    <citation type="submission" date="2017-09" db="EMBL/GenBank/DDBJ databases">
        <title>Depth-based differentiation of microbial function through sediment-hosted aquifers and enrichment of novel symbionts in the deep terrestrial subsurface.</title>
        <authorList>
            <person name="Probst A.J."/>
            <person name="Ladd B."/>
            <person name="Jarett J.K."/>
            <person name="Geller-Mcgrath D.E."/>
            <person name="Sieber C.M.K."/>
            <person name="Emerson J.B."/>
            <person name="Anantharaman K."/>
            <person name="Thomas B.C."/>
            <person name="Malmstrom R."/>
            <person name="Stieglmeier M."/>
            <person name="Klingl A."/>
            <person name="Woyke T."/>
            <person name="Ryan C.M."/>
            <person name="Banfield J.F."/>
        </authorList>
    </citation>
    <scope>NUCLEOTIDE SEQUENCE [LARGE SCALE GENOMIC DNA]</scope>
</reference>